<name>Q1EPC4_MUSAC</name>
<feature type="region of interest" description="Disordered" evidence="1">
    <location>
        <begin position="1"/>
        <end position="42"/>
    </location>
</feature>
<evidence type="ECO:0000256" key="1">
    <source>
        <dbReference type="SAM" id="MobiDB-lite"/>
    </source>
</evidence>
<dbReference type="EMBL" id="AC186750">
    <property type="protein sequence ID" value="ABF70033.1"/>
    <property type="molecule type" value="Genomic_DNA"/>
</dbReference>
<feature type="compositionally biased region" description="Low complexity" evidence="1">
    <location>
        <begin position="313"/>
        <end position="322"/>
    </location>
</feature>
<feature type="compositionally biased region" description="Basic and acidic residues" evidence="1">
    <location>
        <begin position="282"/>
        <end position="291"/>
    </location>
</feature>
<sequence length="475" mass="51875">MQAGYRAGVVSGDVQSRAEEHDADGLPRRCGLGRRAAEGRGARRRRVTAQVWSRATCSRGPRSTTQAGYRHLPQLRLVRMVSSPSSSSMHSPGVMEGSPLPPLVESSDGEVARALEALMWPHDQDSSVSESSLVGLWERYGIPGDYVLGVLEPGQRARAQDWGFRVRWSARAIDNTTPCLGEAEHLDPGRLREILPRSQALQNMTEEWLFEAGLSPMPLEMVNLRSLLGNNAPQAPPSVPPADSQAPPPALPTDSQPGTKDAPLEVEVVHPRKKAKAAPSKGAEEGPRRGEAGPSRRAVGKDPRPTSVEEVRAGAGPEAAAAVERRAAESEAEAARLSSELEASKKANEELQKTIRLERVELRLLKSEASTLSKELEGAKAEARAASEALAEEARLRPVKDKELLEAYKKSEGFELGLTRTGRVSFEYGYRIATSRFHVRHPGLEVEEDPFTPYPEDQRVDMPEEVPFDDRLDAP</sequence>
<gene>
    <name evidence="2" type="ORF">MA4_78I12.10</name>
</gene>
<protein>
    <submittedName>
        <fullName evidence="2">Uncharacterized protein</fullName>
    </submittedName>
</protein>
<feature type="compositionally biased region" description="Pro residues" evidence="1">
    <location>
        <begin position="234"/>
        <end position="251"/>
    </location>
</feature>
<reference evidence="2" key="1">
    <citation type="submission" date="2006-05" db="EMBL/GenBank/DDBJ databases">
        <authorList>
            <person name="Ciampi A.Y."/>
            <person name="Santos C.M.R."/>
            <person name="da Silva F.R."/>
            <person name="Pappas G.J. Jr"/>
            <person name="Ronning C.M."/>
            <person name="Haas B.J."/>
            <person name="Piffanelli P."/>
            <person name="Town C.D."/>
            <person name="Miller R.N.G."/>
            <person name="Souza M.T. Jr."/>
        </authorList>
    </citation>
    <scope>NUCLEOTIDE SEQUENCE</scope>
</reference>
<evidence type="ECO:0000313" key="2">
    <source>
        <dbReference type="EMBL" id="ABF70033.1"/>
    </source>
</evidence>
<feature type="region of interest" description="Disordered" evidence="1">
    <location>
        <begin position="442"/>
        <end position="475"/>
    </location>
</feature>
<proteinExistence type="predicted"/>
<feature type="region of interest" description="Disordered" evidence="1">
    <location>
        <begin position="228"/>
        <end position="347"/>
    </location>
</feature>
<feature type="compositionally biased region" description="Basic and acidic residues" evidence="1">
    <location>
        <begin position="16"/>
        <end position="27"/>
    </location>
</feature>
<feature type="compositionally biased region" description="Basic and acidic residues" evidence="1">
    <location>
        <begin position="456"/>
        <end position="475"/>
    </location>
</feature>
<dbReference type="AlphaFoldDB" id="Q1EPC4"/>
<organism evidence="2">
    <name type="scientific">Musa acuminata</name>
    <name type="common">Banana</name>
    <name type="synonym">Musa cavendishii</name>
    <dbReference type="NCBI Taxonomy" id="4641"/>
    <lineage>
        <taxon>Eukaryota</taxon>
        <taxon>Viridiplantae</taxon>
        <taxon>Streptophyta</taxon>
        <taxon>Embryophyta</taxon>
        <taxon>Tracheophyta</taxon>
        <taxon>Spermatophyta</taxon>
        <taxon>Magnoliopsida</taxon>
        <taxon>Liliopsida</taxon>
        <taxon>Zingiberales</taxon>
        <taxon>Musaceae</taxon>
        <taxon>Musa</taxon>
    </lineage>
</organism>
<feature type="compositionally biased region" description="Basic and acidic residues" evidence="1">
    <location>
        <begin position="299"/>
        <end position="312"/>
    </location>
</feature>
<accession>Q1EPC4</accession>